<reference evidence="1 2" key="1">
    <citation type="submission" date="2015-01" db="EMBL/GenBank/DDBJ databases">
        <title>Genome sequence of the beneficial rhizobacterium Pseudomonas fluorescens 2-79.</title>
        <authorList>
            <person name="Thuermer A."/>
            <person name="Daniel R."/>
        </authorList>
    </citation>
    <scope>NUCLEOTIDE SEQUENCE [LARGE SCALE GENOMIC DNA]</scope>
    <source>
        <strain evidence="1 2">2-79</strain>
    </source>
</reference>
<dbReference type="Proteomes" id="UP000032210">
    <property type="component" value="Unassembled WGS sequence"/>
</dbReference>
<dbReference type="PATRIC" id="fig|294.125.peg.1678"/>
<organism evidence="1 2">
    <name type="scientific">Pseudomonas fluorescens</name>
    <dbReference type="NCBI Taxonomy" id="294"/>
    <lineage>
        <taxon>Bacteria</taxon>
        <taxon>Pseudomonadati</taxon>
        <taxon>Pseudomonadota</taxon>
        <taxon>Gammaproteobacteria</taxon>
        <taxon>Pseudomonadales</taxon>
        <taxon>Pseudomonadaceae</taxon>
        <taxon>Pseudomonas</taxon>
    </lineage>
</organism>
<sequence>MVQTKHKVFLVTFVLTVLMGVSPVAYNAKMYDERQQQHQIRSTLIIQDRDINRSTDSAILLAKEARMLAEQLCIKSIGATACLE</sequence>
<proteinExistence type="predicted"/>
<protein>
    <submittedName>
        <fullName evidence="1">Uncharacterized protein</fullName>
    </submittedName>
</protein>
<gene>
    <name evidence="1" type="ORF">PFLU3_16300</name>
</gene>
<name>A0A0D0RTN0_PSEFL</name>
<evidence type="ECO:0000313" key="1">
    <source>
        <dbReference type="EMBL" id="KIR22947.1"/>
    </source>
</evidence>
<dbReference type="AlphaFoldDB" id="A0A0D0RTN0"/>
<dbReference type="EMBL" id="JXCQ01000010">
    <property type="protein sequence ID" value="KIR22947.1"/>
    <property type="molecule type" value="Genomic_DNA"/>
</dbReference>
<dbReference type="RefSeq" id="WP_043047714.1">
    <property type="nucleotide sequence ID" value="NZ_JXCQ01000010.1"/>
</dbReference>
<evidence type="ECO:0000313" key="2">
    <source>
        <dbReference type="Proteomes" id="UP000032210"/>
    </source>
</evidence>
<comment type="caution">
    <text evidence="1">The sequence shown here is derived from an EMBL/GenBank/DDBJ whole genome shotgun (WGS) entry which is preliminary data.</text>
</comment>
<accession>A0A0D0RTN0</accession>